<proteinExistence type="predicted"/>
<dbReference type="Proteomes" id="UP000663181">
    <property type="component" value="Chromosome"/>
</dbReference>
<name>A0ABX7GY42_9GAMM</name>
<gene>
    <name evidence="2" type="ORF">ISN74_07760</name>
</gene>
<accession>A0ABX7GY42</accession>
<keyword evidence="3" id="KW-1185">Reference proteome</keyword>
<sequence>MNAPTKIHLDLTINDPANALGEIAEALKNKLDAIAGKRLPDGVNRIDGTDMLYTFTKSVTHYEAPEAVAKLEQVPGYTPWEMAMPHEATRLVHYGKYNPAVDIEKHPGIKSERAWISKDPCASSSGFAWGVDFGNGNVDCGGRVNHCRALAVCRPVPASQE</sequence>
<feature type="domain" description="Lcl C-terminal" evidence="1">
    <location>
        <begin position="57"/>
        <end position="150"/>
    </location>
</feature>
<reference evidence="2 3" key="1">
    <citation type="submission" date="2020-10" db="EMBL/GenBank/DDBJ databases">
        <title>Phylogeny of dyella-like bacteria.</title>
        <authorList>
            <person name="Fu J."/>
        </authorList>
    </citation>
    <scope>NUCLEOTIDE SEQUENCE [LARGE SCALE GENOMIC DNA]</scope>
    <source>
        <strain evidence="2 3">DHOB09</strain>
    </source>
</reference>
<protein>
    <submittedName>
        <fullName evidence="2">DUF1566 domain-containing protein</fullName>
    </submittedName>
</protein>
<evidence type="ECO:0000259" key="1">
    <source>
        <dbReference type="Pfam" id="PF07603"/>
    </source>
</evidence>
<dbReference type="Pfam" id="PF07603">
    <property type="entry name" value="Lcl_C"/>
    <property type="match status" value="1"/>
</dbReference>
<dbReference type="InterPro" id="IPR011460">
    <property type="entry name" value="Lcl_C"/>
</dbReference>
<organism evidence="2 3">
    <name type="scientific">Dyella caseinilytica</name>
    <dbReference type="NCBI Taxonomy" id="1849581"/>
    <lineage>
        <taxon>Bacteria</taxon>
        <taxon>Pseudomonadati</taxon>
        <taxon>Pseudomonadota</taxon>
        <taxon>Gammaproteobacteria</taxon>
        <taxon>Lysobacterales</taxon>
        <taxon>Rhodanobacteraceae</taxon>
        <taxon>Dyella</taxon>
    </lineage>
</organism>
<dbReference type="EMBL" id="CP064030">
    <property type="protein sequence ID" value="QRN55214.1"/>
    <property type="molecule type" value="Genomic_DNA"/>
</dbReference>
<dbReference type="RefSeq" id="WP_188798782.1">
    <property type="nucleotide sequence ID" value="NZ_BMIZ01000001.1"/>
</dbReference>
<evidence type="ECO:0000313" key="2">
    <source>
        <dbReference type="EMBL" id="QRN55214.1"/>
    </source>
</evidence>
<evidence type="ECO:0000313" key="3">
    <source>
        <dbReference type="Proteomes" id="UP000663181"/>
    </source>
</evidence>